<evidence type="ECO:0000313" key="5">
    <source>
        <dbReference type="EMBL" id="KZM95794.1"/>
    </source>
</evidence>
<dbReference type="GO" id="GO:0005829">
    <property type="term" value="C:cytosol"/>
    <property type="evidence" value="ECO:0007669"/>
    <property type="project" value="TreeGrafter"/>
</dbReference>
<keyword evidence="3" id="KW-0645">Protease</keyword>
<comment type="catalytic activity">
    <reaction evidence="1 3">
        <text>Thiol-dependent hydrolysis of ester, thioester, amide, peptide and isopeptide bonds formed by the C-terminal Gly of ubiquitin (a 76-residue protein attached to proteins as an intracellular targeting signal).</text>
        <dbReference type="EC" id="3.4.19.12"/>
    </reaction>
</comment>
<dbReference type="STRING" id="79200.A0A164ZE18"/>
<keyword evidence="3" id="KW-0788">Thiol protease</keyword>
<protein>
    <recommendedName>
        <fullName evidence="3">Ubiquitin thioesterase OTU</fullName>
        <ecNumber evidence="3">3.4.19.12</ecNumber>
    </recommendedName>
</protein>
<dbReference type="EC" id="3.4.19.12" evidence="3"/>
<name>A0A164ZE18_DAUCS</name>
<proteinExistence type="predicted"/>
<dbReference type="InterPro" id="IPR047947">
    <property type="entry name" value="OTU4_OTU"/>
</dbReference>
<gene>
    <name evidence="5" type="ORF">DCAR_019036</name>
    <name evidence="6" type="ORF">DCAR_0521786</name>
</gene>
<dbReference type="GO" id="GO:0030968">
    <property type="term" value="P:endoplasmic reticulum unfolded protein response"/>
    <property type="evidence" value="ECO:0007669"/>
    <property type="project" value="TreeGrafter"/>
</dbReference>
<comment type="subcellular location">
    <subcellularLocation>
        <location evidence="3">Cytoplasm</location>
    </subcellularLocation>
</comment>
<dbReference type="FunFam" id="3.90.70.80:FF:000007">
    <property type="entry name" value="OTU domain-containing protein"/>
    <property type="match status" value="1"/>
</dbReference>
<dbReference type="InterPro" id="IPR038765">
    <property type="entry name" value="Papain-like_cys_pep_sf"/>
</dbReference>
<reference evidence="5" key="1">
    <citation type="journal article" date="2016" name="Nat. Genet.">
        <title>A high-quality carrot genome assembly provides new insights into carotenoid accumulation and asterid genome evolution.</title>
        <authorList>
            <person name="Iorizzo M."/>
            <person name="Ellison S."/>
            <person name="Senalik D."/>
            <person name="Zeng P."/>
            <person name="Satapoomin P."/>
            <person name="Huang J."/>
            <person name="Bowman M."/>
            <person name="Iovene M."/>
            <person name="Sanseverino W."/>
            <person name="Cavagnaro P."/>
            <person name="Yildiz M."/>
            <person name="Macko-Podgorni A."/>
            <person name="Moranska E."/>
            <person name="Grzebelus E."/>
            <person name="Grzebelus D."/>
            <person name="Ashrafi H."/>
            <person name="Zheng Z."/>
            <person name="Cheng S."/>
            <person name="Spooner D."/>
            <person name="Van Deynze A."/>
            <person name="Simon P."/>
        </authorList>
    </citation>
    <scope>NUCLEOTIDE SEQUENCE [LARGE SCALE GENOMIC DNA]</scope>
    <source>
        <tissue evidence="5">Leaf</tissue>
    </source>
</reference>
<dbReference type="GO" id="GO:0016579">
    <property type="term" value="P:protein deubiquitination"/>
    <property type="evidence" value="ECO:0007669"/>
    <property type="project" value="TreeGrafter"/>
</dbReference>
<dbReference type="OMA" id="FRREGCC"/>
<evidence type="ECO:0000256" key="3">
    <source>
        <dbReference type="RuleBase" id="RU367104"/>
    </source>
</evidence>
<dbReference type="Gene3D" id="3.90.70.80">
    <property type="match status" value="1"/>
</dbReference>
<evidence type="ECO:0000313" key="6">
    <source>
        <dbReference type="EMBL" id="WOH02397.1"/>
    </source>
</evidence>
<keyword evidence="7" id="KW-1185">Reference proteome</keyword>
<dbReference type="KEGG" id="dcr:108220073"/>
<evidence type="ECO:0000256" key="1">
    <source>
        <dbReference type="ARBA" id="ARBA00000707"/>
    </source>
</evidence>
<keyword evidence="3" id="KW-0833">Ubl conjugation pathway</keyword>
<dbReference type="PROSITE" id="PS50802">
    <property type="entry name" value="OTU"/>
    <property type="match status" value="1"/>
</dbReference>
<dbReference type="Proteomes" id="UP000077755">
    <property type="component" value="Chromosome 5"/>
</dbReference>
<organism evidence="5">
    <name type="scientific">Daucus carota subsp. sativus</name>
    <name type="common">Carrot</name>
    <dbReference type="NCBI Taxonomy" id="79200"/>
    <lineage>
        <taxon>Eukaryota</taxon>
        <taxon>Viridiplantae</taxon>
        <taxon>Streptophyta</taxon>
        <taxon>Embryophyta</taxon>
        <taxon>Tracheophyta</taxon>
        <taxon>Spermatophyta</taxon>
        <taxon>Magnoliopsida</taxon>
        <taxon>eudicotyledons</taxon>
        <taxon>Gunneridae</taxon>
        <taxon>Pentapetalae</taxon>
        <taxon>asterids</taxon>
        <taxon>campanulids</taxon>
        <taxon>Apiales</taxon>
        <taxon>Apiaceae</taxon>
        <taxon>Apioideae</taxon>
        <taxon>Scandiceae</taxon>
        <taxon>Daucinae</taxon>
        <taxon>Daucus</taxon>
        <taxon>Daucus sect. Daucus</taxon>
    </lineage>
</organism>
<dbReference type="PANTHER" id="PTHR13312:SF6">
    <property type="entry name" value="UBIQUITIN THIOESTERASE OTU"/>
    <property type="match status" value="1"/>
</dbReference>
<dbReference type="SUPFAM" id="SSF54001">
    <property type="entry name" value="Cysteine proteinases"/>
    <property type="match status" value="1"/>
</dbReference>
<dbReference type="InterPro" id="IPR003323">
    <property type="entry name" value="OTU_dom"/>
</dbReference>
<evidence type="ECO:0000313" key="7">
    <source>
        <dbReference type="Proteomes" id="UP000077755"/>
    </source>
</evidence>
<dbReference type="AlphaFoldDB" id="A0A164ZE18"/>
<dbReference type="PANTHER" id="PTHR13312">
    <property type="entry name" value="HIV-INDUCED PROTEIN-7-LIKE PROTEASE"/>
    <property type="match status" value="1"/>
</dbReference>
<sequence length="303" mass="34238">MLGALCIRPKPWLFSFLSLTSSTQHRLIQSPLKLFTTNTENCRRHNHSTACRIGCYRGGGAASIWHAILPAGGNYIRPPAFHEQKGEGSWNVAWDDRPARWLHRPDSAWLLFGVCGCIGGAREAVDSTSDANNLSLCLNLDAEEEKSEDSVVCSEEKVNYRVTGVPADGRCLFRAIAHVTCLRNGEEAPDENRQRDLADDLRAEVVAELLRRRKETEWFIEGDFDTYVERIQRPYVWGGEPELLMASHVLKTKISVFMLDRSSDSLINIANYGEEYQKSDEIPIKLLFHGYGHYDIVEVPNNN</sequence>
<feature type="domain" description="OTU" evidence="4">
    <location>
        <begin position="160"/>
        <end position="300"/>
    </location>
</feature>
<dbReference type="Gramene" id="KZM95794">
    <property type="protein sequence ID" value="KZM95794"/>
    <property type="gene ID" value="DCAR_019036"/>
</dbReference>
<keyword evidence="2 3" id="KW-0378">Hydrolase</keyword>
<dbReference type="EMBL" id="CP093347">
    <property type="protein sequence ID" value="WOH02397.1"/>
    <property type="molecule type" value="Genomic_DNA"/>
</dbReference>
<evidence type="ECO:0000259" key="4">
    <source>
        <dbReference type="PROSITE" id="PS50802"/>
    </source>
</evidence>
<dbReference type="OrthoDB" id="409956at2759"/>
<dbReference type="GO" id="GO:0004843">
    <property type="term" value="F:cysteine-type deubiquitinase activity"/>
    <property type="evidence" value="ECO:0007669"/>
    <property type="project" value="UniProtKB-UniRule"/>
</dbReference>
<dbReference type="GO" id="GO:0005634">
    <property type="term" value="C:nucleus"/>
    <property type="evidence" value="ECO:0007669"/>
    <property type="project" value="TreeGrafter"/>
</dbReference>
<keyword evidence="3" id="KW-0963">Cytoplasm</keyword>
<reference evidence="6" key="2">
    <citation type="submission" date="2022-03" db="EMBL/GenBank/DDBJ databases">
        <title>Draft title - Genomic analysis of global carrot germplasm unveils the trajectory of domestication and the origin of high carotenoid orange carrot.</title>
        <authorList>
            <person name="Iorizzo M."/>
            <person name="Ellison S."/>
            <person name="Senalik D."/>
            <person name="Macko-Podgorni A."/>
            <person name="Grzebelus D."/>
            <person name="Bostan H."/>
            <person name="Rolling W."/>
            <person name="Curaba J."/>
            <person name="Simon P."/>
        </authorList>
    </citation>
    <scope>NUCLEOTIDE SEQUENCE</scope>
    <source>
        <tissue evidence="6">Leaf</tissue>
    </source>
</reference>
<comment type="function">
    <text evidence="3">Hydrolase that can remove conjugated ubiquitin from proteins and may therefore play an important regulatory role at the level of protein turnover by preventing degradation.</text>
</comment>
<dbReference type="Pfam" id="PF02338">
    <property type="entry name" value="OTU"/>
    <property type="match status" value="1"/>
</dbReference>
<dbReference type="GO" id="GO:0036503">
    <property type="term" value="P:ERAD pathway"/>
    <property type="evidence" value="ECO:0007669"/>
    <property type="project" value="TreeGrafter"/>
</dbReference>
<dbReference type="EMBL" id="LNRQ01000005">
    <property type="protein sequence ID" value="KZM95794.1"/>
    <property type="molecule type" value="Genomic_DNA"/>
</dbReference>
<dbReference type="CDD" id="cd22760">
    <property type="entry name" value="OTU_plant_OTU4-like"/>
    <property type="match status" value="1"/>
</dbReference>
<evidence type="ECO:0000256" key="2">
    <source>
        <dbReference type="ARBA" id="ARBA00022801"/>
    </source>
</evidence>
<accession>A0A164ZE18</accession>